<keyword evidence="6 7" id="KW-0472">Membrane</keyword>
<dbReference type="PANTHER" id="PTHR33508:SF1">
    <property type="entry name" value="UPF0056 MEMBRANE PROTEIN YHCE"/>
    <property type="match status" value="1"/>
</dbReference>
<feature type="transmembrane region" description="Helical" evidence="7">
    <location>
        <begin position="6"/>
        <end position="28"/>
    </location>
</feature>
<evidence type="ECO:0000256" key="1">
    <source>
        <dbReference type="ARBA" id="ARBA00004651"/>
    </source>
</evidence>
<dbReference type="NCBIfam" id="TIGR00427">
    <property type="entry name" value="NAAT family transporter"/>
    <property type="match status" value="1"/>
</dbReference>
<reference evidence="8" key="1">
    <citation type="submission" date="2022-11" db="EMBL/GenBank/DDBJ databases">
        <title>Alteromonas sp. nov., isolated from sea water of the Qingdao.</title>
        <authorList>
            <person name="Wang Q."/>
        </authorList>
    </citation>
    <scope>NUCLEOTIDE SEQUENCE</scope>
    <source>
        <strain evidence="8">ASW11-7</strain>
    </source>
</reference>
<proteinExistence type="inferred from homology"/>
<evidence type="ECO:0000256" key="5">
    <source>
        <dbReference type="ARBA" id="ARBA00022989"/>
    </source>
</evidence>
<comment type="similarity">
    <text evidence="2 7">Belongs to the UPF0056 (MarC) family.</text>
</comment>
<keyword evidence="5 7" id="KW-1133">Transmembrane helix</keyword>
<evidence type="ECO:0000313" key="9">
    <source>
        <dbReference type="Proteomes" id="UP001142810"/>
    </source>
</evidence>
<dbReference type="RefSeq" id="WP_265617107.1">
    <property type="nucleotide sequence ID" value="NZ_JAPFRD010000010.1"/>
</dbReference>
<dbReference type="PANTHER" id="PTHR33508">
    <property type="entry name" value="UPF0056 MEMBRANE PROTEIN YHCE"/>
    <property type="match status" value="1"/>
</dbReference>
<dbReference type="EMBL" id="JAPFRD010000010">
    <property type="protein sequence ID" value="MCW8108385.1"/>
    <property type="molecule type" value="Genomic_DNA"/>
</dbReference>
<feature type="transmembrane region" description="Helical" evidence="7">
    <location>
        <begin position="48"/>
        <end position="69"/>
    </location>
</feature>
<comment type="caution">
    <text evidence="8">The sequence shown here is derived from an EMBL/GenBank/DDBJ whole genome shotgun (WGS) entry which is preliminary data.</text>
</comment>
<evidence type="ECO:0000256" key="7">
    <source>
        <dbReference type="RuleBase" id="RU362048"/>
    </source>
</evidence>
<name>A0ABT3P6I6_9ALTE</name>
<evidence type="ECO:0000256" key="4">
    <source>
        <dbReference type="ARBA" id="ARBA00022692"/>
    </source>
</evidence>
<dbReference type="InterPro" id="IPR002771">
    <property type="entry name" value="Multi_antbiot-R_MarC"/>
</dbReference>
<feature type="transmembrane region" description="Helical" evidence="7">
    <location>
        <begin position="75"/>
        <end position="92"/>
    </location>
</feature>
<dbReference type="Proteomes" id="UP001142810">
    <property type="component" value="Unassembled WGS sequence"/>
</dbReference>
<feature type="transmembrane region" description="Helical" evidence="7">
    <location>
        <begin position="146"/>
        <end position="172"/>
    </location>
</feature>
<feature type="transmembrane region" description="Helical" evidence="7">
    <location>
        <begin position="113"/>
        <end position="134"/>
    </location>
</feature>
<comment type="subcellular location">
    <subcellularLocation>
        <location evidence="1 7">Cell membrane</location>
        <topology evidence="1 7">Multi-pass membrane protein</topology>
    </subcellularLocation>
</comment>
<gene>
    <name evidence="8" type="ORF">OPS25_07755</name>
</gene>
<keyword evidence="9" id="KW-1185">Reference proteome</keyword>
<keyword evidence="4 7" id="KW-0812">Transmembrane</keyword>
<feature type="transmembrane region" description="Helical" evidence="7">
    <location>
        <begin position="184"/>
        <end position="205"/>
    </location>
</feature>
<dbReference type="Pfam" id="PF01914">
    <property type="entry name" value="MarC"/>
    <property type="match status" value="1"/>
</dbReference>
<evidence type="ECO:0000256" key="6">
    <source>
        <dbReference type="ARBA" id="ARBA00023136"/>
    </source>
</evidence>
<sequence>MQELLPYALLCFTSFFTLINPLGVMPIFMTLTSELTAQQRIKTARKALVVSFITISCFALGGQLLFAFFHISVDSFRIVGGIIFLIMGMDMLQARLSRVKVGKDEVKSYVEDISVTPLAIPMICGPGALTNAIVLMDDAFDLQRQIVLFSVVFLVLFITYWVLYFASALIRLLGDTGIKVMMRLMGLIIMVIAVEFIIAGIKPIIFDISQQLNAT</sequence>
<protein>
    <recommendedName>
        <fullName evidence="7">UPF0056 membrane protein</fullName>
    </recommendedName>
</protein>
<accession>A0ABT3P6I6</accession>
<organism evidence="8 9">
    <name type="scientific">Alteromonas aquimaris</name>
    <dbReference type="NCBI Taxonomy" id="2998417"/>
    <lineage>
        <taxon>Bacteria</taxon>
        <taxon>Pseudomonadati</taxon>
        <taxon>Pseudomonadota</taxon>
        <taxon>Gammaproteobacteria</taxon>
        <taxon>Alteromonadales</taxon>
        <taxon>Alteromonadaceae</taxon>
        <taxon>Alteromonas/Salinimonas group</taxon>
        <taxon>Alteromonas</taxon>
    </lineage>
</organism>
<evidence type="ECO:0000256" key="3">
    <source>
        <dbReference type="ARBA" id="ARBA00022475"/>
    </source>
</evidence>
<evidence type="ECO:0000256" key="2">
    <source>
        <dbReference type="ARBA" id="ARBA00009784"/>
    </source>
</evidence>
<evidence type="ECO:0000313" key="8">
    <source>
        <dbReference type="EMBL" id="MCW8108385.1"/>
    </source>
</evidence>
<keyword evidence="3" id="KW-1003">Cell membrane</keyword>